<feature type="domain" description="EfeO-type cupredoxin-like" evidence="2">
    <location>
        <begin position="206"/>
        <end position="290"/>
    </location>
</feature>
<dbReference type="EMBL" id="MLQQ01000010">
    <property type="protein sequence ID" value="OIJ14017.1"/>
    <property type="molecule type" value="Genomic_DNA"/>
</dbReference>
<feature type="transmembrane region" description="Helical" evidence="1">
    <location>
        <begin position="61"/>
        <end position="79"/>
    </location>
</feature>
<keyword evidence="4" id="KW-1185">Reference proteome</keyword>
<proteinExistence type="predicted"/>
<evidence type="ECO:0000256" key="1">
    <source>
        <dbReference type="SAM" id="Phobius"/>
    </source>
</evidence>
<keyword evidence="1" id="KW-1133">Transmembrane helix</keyword>
<feature type="transmembrane region" description="Helical" evidence="1">
    <location>
        <begin position="91"/>
        <end position="110"/>
    </location>
</feature>
<evidence type="ECO:0000313" key="3">
    <source>
        <dbReference type="EMBL" id="OIJ14017.1"/>
    </source>
</evidence>
<dbReference type="Proteomes" id="UP000180098">
    <property type="component" value="Unassembled WGS sequence"/>
</dbReference>
<sequence length="291" mass="31934">MFLNIISIAIIVALSGYVTYYTYKQRKNLTCMAGMMIAMTNAMMSSVALGTVLGVMSDVELSTPTMIAVVFGMIVGYFTGKPISLMAALDGLGAGVMGGMMGAMLGVMLFPTKVSITIVFILAVFVIVNIVLLKVIDEEISSRIKKKEEREKQLKKPVFVSSTFLIVIVAFIAFSVVGSNYALSQFEEEIEDFTILPTIYEGDLTQQALINVELFSYEPNNIAIEAGEPTVLNFHGNDLLGCSRFIYSNDLDFRVNITPGESNFLELDGLEPGTYNYACTMNMYRGSITVY</sequence>
<dbReference type="SUPFAM" id="SSF49503">
    <property type="entry name" value="Cupredoxins"/>
    <property type="match status" value="1"/>
</dbReference>
<reference evidence="3 4" key="1">
    <citation type="submission" date="2016-10" db="EMBL/GenBank/DDBJ databases">
        <title>Draft genome sequences of four alkaliphilic bacteria belonging to the Anaerobacillus genus.</title>
        <authorList>
            <person name="Bassil N.M."/>
            <person name="Lloyd J.R."/>
        </authorList>
    </citation>
    <scope>NUCLEOTIDE SEQUENCE [LARGE SCALE GENOMIC DNA]</scope>
    <source>
        <strain evidence="3 4">DSM 15340</strain>
    </source>
</reference>
<feature type="transmembrane region" description="Helical" evidence="1">
    <location>
        <begin position="35"/>
        <end position="55"/>
    </location>
</feature>
<feature type="transmembrane region" description="Helical" evidence="1">
    <location>
        <begin position="116"/>
        <end position="136"/>
    </location>
</feature>
<feature type="transmembrane region" description="Helical" evidence="1">
    <location>
        <begin position="157"/>
        <end position="177"/>
    </location>
</feature>
<dbReference type="Pfam" id="PF13473">
    <property type="entry name" value="Cupredoxin_1"/>
    <property type="match status" value="1"/>
</dbReference>
<organism evidence="3 4">
    <name type="scientific">Anaerobacillus arseniciselenatis</name>
    <dbReference type="NCBI Taxonomy" id="85682"/>
    <lineage>
        <taxon>Bacteria</taxon>
        <taxon>Bacillati</taxon>
        <taxon>Bacillota</taxon>
        <taxon>Bacilli</taxon>
        <taxon>Bacillales</taxon>
        <taxon>Bacillaceae</taxon>
        <taxon>Anaerobacillus</taxon>
    </lineage>
</organism>
<evidence type="ECO:0000259" key="2">
    <source>
        <dbReference type="Pfam" id="PF13473"/>
    </source>
</evidence>
<dbReference type="InterPro" id="IPR028096">
    <property type="entry name" value="EfeO_Cupredoxin"/>
</dbReference>
<protein>
    <recommendedName>
        <fullName evidence="2">EfeO-type cupredoxin-like domain-containing protein</fullName>
    </recommendedName>
</protein>
<dbReference type="RefSeq" id="WP_071312711.1">
    <property type="nucleotide sequence ID" value="NZ_MLQQ01000010.1"/>
</dbReference>
<accession>A0A1S2LQQ0</accession>
<keyword evidence="1" id="KW-0812">Transmembrane</keyword>
<dbReference type="Gene3D" id="2.60.40.420">
    <property type="entry name" value="Cupredoxins - blue copper proteins"/>
    <property type="match status" value="1"/>
</dbReference>
<dbReference type="AlphaFoldDB" id="A0A1S2LQQ0"/>
<gene>
    <name evidence="3" type="ORF">BKP35_07365</name>
</gene>
<comment type="caution">
    <text evidence="3">The sequence shown here is derived from an EMBL/GenBank/DDBJ whole genome shotgun (WGS) entry which is preliminary data.</text>
</comment>
<name>A0A1S2LQQ0_9BACI</name>
<dbReference type="InterPro" id="IPR008972">
    <property type="entry name" value="Cupredoxin"/>
</dbReference>
<feature type="transmembrane region" description="Helical" evidence="1">
    <location>
        <begin position="6"/>
        <end position="23"/>
    </location>
</feature>
<evidence type="ECO:0000313" key="4">
    <source>
        <dbReference type="Proteomes" id="UP000180098"/>
    </source>
</evidence>
<dbReference type="OrthoDB" id="9800141at2"/>
<keyword evidence="1" id="KW-0472">Membrane</keyword>